<organism evidence="6 7">
    <name type="scientific">Mytilus coruscus</name>
    <name type="common">Sea mussel</name>
    <dbReference type="NCBI Taxonomy" id="42192"/>
    <lineage>
        <taxon>Eukaryota</taxon>
        <taxon>Metazoa</taxon>
        <taxon>Spiralia</taxon>
        <taxon>Lophotrochozoa</taxon>
        <taxon>Mollusca</taxon>
        <taxon>Bivalvia</taxon>
        <taxon>Autobranchia</taxon>
        <taxon>Pteriomorphia</taxon>
        <taxon>Mytilida</taxon>
        <taxon>Mytiloidea</taxon>
        <taxon>Mytilidae</taxon>
        <taxon>Mytilinae</taxon>
        <taxon>Mytilus</taxon>
    </lineage>
</organism>
<proteinExistence type="predicted"/>
<dbReference type="PROSITE" id="PS50088">
    <property type="entry name" value="ANK_REPEAT"/>
    <property type="match status" value="5"/>
</dbReference>
<dbReference type="Pfam" id="PF12796">
    <property type="entry name" value="Ank_2"/>
    <property type="match status" value="2"/>
</dbReference>
<accession>A0A6J8B8R0</accession>
<feature type="domain" description="DZIP3-like HEPN" evidence="4">
    <location>
        <begin position="40"/>
        <end position="173"/>
    </location>
</feature>
<dbReference type="PROSITE" id="PS50297">
    <property type="entry name" value="ANK_REP_REGION"/>
    <property type="match status" value="5"/>
</dbReference>
<evidence type="ECO:0000313" key="6">
    <source>
        <dbReference type="EMBL" id="CAC5379936.1"/>
    </source>
</evidence>
<dbReference type="Gene3D" id="1.25.40.20">
    <property type="entry name" value="Ankyrin repeat-containing domain"/>
    <property type="match status" value="1"/>
</dbReference>
<protein>
    <submittedName>
        <fullName evidence="6">Uncharacterized protein</fullName>
    </submittedName>
</protein>
<feature type="repeat" description="ANK" evidence="3">
    <location>
        <begin position="872"/>
        <end position="904"/>
    </location>
</feature>
<feature type="repeat" description="ANK" evidence="3">
    <location>
        <begin position="938"/>
        <end position="970"/>
    </location>
</feature>
<keyword evidence="2 3" id="KW-0040">ANK repeat</keyword>
<evidence type="ECO:0000256" key="3">
    <source>
        <dbReference type="PROSITE-ProRule" id="PRU00023"/>
    </source>
</evidence>
<dbReference type="Pfam" id="PF18738">
    <property type="entry name" value="HEPN_DZIP3"/>
    <property type="match status" value="1"/>
</dbReference>
<feature type="repeat" description="ANK" evidence="3">
    <location>
        <begin position="773"/>
        <end position="805"/>
    </location>
</feature>
<feature type="repeat" description="ANK" evidence="3">
    <location>
        <begin position="905"/>
        <end position="937"/>
    </location>
</feature>
<dbReference type="PRINTS" id="PR01415">
    <property type="entry name" value="ANKYRIN"/>
</dbReference>
<dbReference type="Pfam" id="PF20720">
    <property type="entry name" value="nSTAND3"/>
    <property type="match status" value="1"/>
</dbReference>
<evidence type="ECO:0000256" key="1">
    <source>
        <dbReference type="ARBA" id="ARBA00022737"/>
    </source>
</evidence>
<dbReference type="Pfam" id="PF13637">
    <property type="entry name" value="Ank_4"/>
    <property type="match status" value="1"/>
</dbReference>
<dbReference type="PANTHER" id="PTHR24126">
    <property type="entry name" value="ANKYRIN REPEAT, PH AND SEC7 DOMAIN CONTAINING PROTEIN SECG-RELATED"/>
    <property type="match status" value="1"/>
</dbReference>
<dbReference type="Proteomes" id="UP000507470">
    <property type="component" value="Unassembled WGS sequence"/>
</dbReference>
<evidence type="ECO:0000259" key="5">
    <source>
        <dbReference type="Pfam" id="PF20720"/>
    </source>
</evidence>
<dbReference type="SUPFAM" id="SSF52540">
    <property type="entry name" value="P-loop containing nucleoside triphosphate hydrolases"/>
    <property type="match status" value="1"/>
</dbReference>
<evidence type="ECO:0000313" key="7">
    <source>
        <dbReference type="Proteomes" id="UP000507470"/>
    </source>
</evidence>
<dbReference type="InterPro" id="IPR036770">
    <property type="entry name" value="Ankyrin_rpt-contain_sf"/>
</dbReference>
<name>A0A6J8B8R0_MYTCO</name>
<dbReference type="OrthoDB" id="5969903at2759"/>
<reference evidence="6 7" key="1">
    <citation type="submission" date="2020-06" db="EMBL/GenBank/DDBJ databases">
        <authorList>
            <person name="Li R."/>
            <person name="Bekaert M."/>
        </authorList>
    </citation>
    <scope>NUCLEOTIDE SEQUENCE [LARGE SCALE GENOMIC DNA]</scope>
    <source>
        <strain evidence="7">wild</strain>
    </source>
</reference>
<sequence>MVSKEEENFLRIVYLNYSVATRALTRFFDKLHSNLSADLHIPRNKAKLKQLLNPPPGRKRVLYQGQWDILYPPTGTPKVTSADLDLTLIVCLLRNLPPVVVAPVNGFDELPNPYDKSDGANIARLKYYKNFLVSHSKDGSISNVDFVGMWNTLEQAIKGLDNSKASIASLKDARTKMLDNSMAQLLSTQIQLETKVSNLQDDLEQISIYIDKDVKEKTKMKQPTTNLEEIIKLKGCNLERLFNKSEENKDMIDILYERLNSSEVKGLTTKSELLQNEWIKQEKDHIPSHIRAQHEQEISDWEQDKNTFVETRATDHILESLHSNHCIVVTGSSGCGKSSNIHHAALYLRDRYGYEIIPVFTGPSDITNYYKRNKPQVFVVDDICGKETISKLTLQIWRDYSENLEKLFSNEKNKTVNTNPSEISGPKLLISCRLHIYKESQFQRITLLAKKECNILSSDLCLLPKERMFIMQKYLPDNIIDTLMPLVGDLDFFPLLCKMSKNKTYKEVKKLFTDPVYIIQRNIQCIISESKLQFCAIVLCITFDGGFKTDWLKLTSAPETKRAKLEYIVNEFDIDLTKEMSRNYLKDGFRTLNGTYLKQRGTEYRMIHDKIYKMAAIICGQQLTECFIKYTPSVFIRDHFIFESVTEVQTNDDLIAISKDQEKKYFERLLRDLKQHVITSTFHNSQLIFHSFIEKLISFFLQNDDAKALLNKLEVVVGVITKDDEQNMYRLMSTFTTTPLIEAAAGGYFEIAKFLIVDINCDVNKCDSYGSRKGRSALYMASERGHSDVVKLLLKHNAEVSRCNEDRESSLFVACKRGHTDSVKQLLQGKADVYQCNCYGESPLFVACKGGHTDIVKLLLKNNADVILCNDDEESPLFVACDRGHKDIVELLLQNKADVSQCNIYKYSPLYVACQRGRTDIVKLLLQNGADVSECYSDGDSPLFVACEEGHTETLEFLLQNNSKFPSHDIDGVFLLYVACIEGHDNTVEMLLKYNAIFSQWDIDGDYLALLLCVASNKGHDKTVDILLTCIADYF</sequence>
<keyword evidence="1" id="KW-0677">Repeat</keyword>
<keyword evidence="7" id="KW-1185">Reference proteome</keyword>
<dbReference type="InterPro" id="IPR027417">
    <property type="entry name" value="P-loop_NTPase"/>
</dbReference>
<evidence type="ECO:0000259" key="4">
    <source>
        <dbReference type="Pfam" id="PF18738"/>
    </source>
</evidence>
<dbReference type="SUPFAM" id="SSF48403">
    <property type="entry name" value="Ankyrin repeat"/>
    <property type="match status" value="1"/>
</dbReference>
<dbReference type="InterPro" id="IPR002110">
    <property type="entry name" value="Ankyrin_rpt"/>
</dbReference>
<feature type="repeat" description="ANK" evidence="3">
    <location>
        <begin position="839"/>
        <end position="871"/>
    </location>
</feature>
<dbReference type="EMBL" id="CACVKT020002765">
    <property type="protein sequence ID" value="CAC5379936.1"/>
    <property type="molecule type" value="Genomic_DNA"/>
</dbReference>
<evidence type="ECO:0000256" key="2">
    <source>
        <dbReference type="ARBA" id="ARBA00023043"/>
    </source>
</evidence>
<dbReference type="AlphaFoldDB" id="A0A6J8B8R0"/>
<dbReference type="SMART" id="SM00248">
    <property type="entry name" value="ANK"/>
    <property type="match status" value="8"/>
</dbReference>
<dbReference type="InterPro" id="IPR049050">
    <property type="entry name" value="nSTAND3"/>
</dbReference>
<feature type="domain" description="Novel STAND NTPase 3" evidence="5">
    <location>
        <begin position="308"/>
        <end position="454"/>
    </location>
</feature>
<dbReference type="PANTHER" id="PTHR24126:SF14">
    <property type="entry name" value="ANK_REP_REGION DOMAIN-CONTAINING PROTEIN"/>
    <property type="match status" value="1"/>
</dbReference>
<dbReference type="InterPro" id="IPR041249">
    <property type="entry name" value="HEPN_DZIP3"/>
</dbReference>
<gene>
    <name evidence="6" type="ORF">MCOR_15937</name>
</gene>